<dbReference type="InterPro" id="IPR017853">
    <property type="entry name" value="GH"/>
</dbReference>
<dbReference type="InterPro" id="IPR026444">
    <property type="entry name" value="Secre_tail"/>
</dbReference>
<feature type="signal peptide" evidence="4">
    <location>
        <begin position="1"/>
        <end position="21"/>
    </location>
</feature>
<proteinExistence type="inferred from homology"/>
<dbReference type="Pfam" id="PF02837">
    <property type="entry name" value="Glyco_hydro_2_N"/>
    <property type="match status" value="1"/>
</dbReference>
<dbReference type="Gene3D" id="2.60.120.260">
    <property type="entry name" value="Galactose-binding domain-like"/>
    <property type="match status" value="1"/>
</dbReference>
<name>A0AAE3TDW9_9BACT</name>
<evidence type="ECO:0000259" key="6">
    <source>
        <dbReference type="Pfam" id="PF02836"/>
    </source>
</evidence>
<dbReference type="Pfam" id="PF18962">
    <property type="entry name" value="Por_Secre_tail"/>
    <property type="match status" value="1"/>
</dbReference>
<dbReference type="Gene3D" id="2.60.40.10">
    <property type="entry name" value="Immunoglobulins"/>
    <property type="match status" value="1"/>
</dbReference>
<dbReference type="EMBL" id="JARGDL010000005">
    <property type="protein sequence ID" value="MDF1611643.1"/>
    <property type="molecule type" value="Genomic_DNA"/>
</dbReference>
<evidence type="ECO:0000259" key="5">
    <source>
        <dbReference type="Pfam" id="PF00703"/>
    </source>
</evidence>
<evidence type="ECO:0000313" key="9">
    <source>
        <dbReference type="EMBL" id="MDF1611643.1"/>
    </source>
</evidence>
<dbReference type="Gene3D" id="2.60.40.4070">
    <property type="match status" value="1"/>
</dbReference>
<dbReference type="Proteomes" id="UP001221302">
    <property type="component" value="Unassembled WGS sequence"/>
</dbReference>
<dbReference type="NCBIfam" id="TIGR04183">
    <property type="entry name" value="Por_Secre_tail"/>
    <property type="match status" value="1"/>
</dbReference>
<evidence type="ECO:0000259" key="8">
    <source>
        <dbReference type="Pfam" id="PF18962"/>
    </source>
</evidence>
<keyword evidence="4" id="KW-0732">Signal</keyword>
<dbReference type="PRINTS" id="PR00132">
    <property type="entry name" value="GLHYDRLASE2"/>
</dbReference>
<dbReference type="InterPro" id="IPR036156">
    <property type="entry name" value="Beta-gal/glucu_dom_sf"/>
</dbReference>
<dbReference type="InterPro" id="IPR008979">
    <property type="entry name" value="Galactose-bd-like_sf"/>
</dbReference>
<dbReference type="PANTHER" id="PTHR42732:SF1">
    <property type="entry name" value="BETA-MANNOSIDASE"/>
    <property type="match status" value="1"/>
</dbReference>
<dbReference type="InterPro" id="IPR006104">
    <property type="entry name" value="Glyco_hydro_2_N"/>
</dbReference>
<dbReference type="SUPFAM" id="SSF49303">
    <property type="entry name" value="beta-Galactosidase/glucuronidase domain"/>
    <property type="match status" value="1"/>
</dbReference>
<evidence type="ECO:0000259" key="7">
    <source>
        <dbReference type="Pfam" id="PF02837"/>
    </source>
</evidence>
<dbReference type="InterPro" id="IPR006101">
    <property type="entry name" value="Glyco_hydro_2"/>
</dbReference>
<evidence type="ECO:0000256" key="1">
    <source>
        <dbReference type="ARBA" id="ARBA00007401"/>
    </source>
</evidence>
<feature type="chain" id="PRO_5041996259" evidence="4">
    <location>
        <begin position="22"/>
        <end position="779"/>
    </location>
</feature>
<dbReference type="PANTHER" id="PTHR42732">
    <property type="entry name" value="BETA-GALACTOSIDASE"/>
    <property type="match status" value="1"/>
</dbReference>
<dbReference type="InterPro" id="IPR006103">
    <property type="entry name" value="Glyco_hydro_2_cat"/>
</dbReference>
<keyword evidence="2 9" id="KW-0378">Hydrolase</keyword>
<dbReference type="Gene3D" id="3.20.20.80">
    <property type="entry name" value="Glycosidases"/>
    <property type="match status" value="1"/>
</dbReference>
<feature type="domain" description="Secretion system C-terminal sorting" evidence="8">
    <location>
        <begin position="697"/>
        <end position="776"/>
    </location>
</feature>
<dbReference type="AlphaFoldDB" id="A0AAE3TDW9"/>
<dbReference type="Pfam" id="PF02836">
    <property type="entry name" value="Glyco_hydro_2_C"/>
    <property type="match status" value="1"/>
</dbReference>
<evidence type="ECO:0000313" key="10">
    <source>
        <dbReference type="Proteomes" id="UP001221302"/>
    </source>
</evidence>
<dbReference type="GO" id="GO:0005975">
    <property type="term" value="P:carbohydrate metabolic process"/>
    <property type="evidence" value="ECO:0007669"/>
    <property type="project" value="InterPro"/>
</dbReference>
<gene>
    <name evidence="9" type="ORF">P0M35_05750</name>
</gene>
<feature type="domain" description="Glycoside hydrolase family 2 catalytic" evidence="6">
    <location>
        <begin position="367"/>
        <end position="667"/>
    </location>
</feature>
<keyword evidence="10" id="KW-1185">Reference proteome</keyword>
<dbReference type="SUPFAM" id="SSF49785">
    <property type="entry name" value="Galactose-binding domain-like"/>
    <property type="match status" value="1"/>
</dbReference>
<keyword evidence="3" id="KW-0326">Glycosidase</keyword>
<comment type="similarity">
    <text evidence="1">Belongs to the glycosyl hydrolase 2 family.</text>
</comment>
<dbReference type="InterPro" id="IPR013783">
    <property type="entry name" value="Ig-like_fold"/>
</dbReference>
<evidence type="ECO:0000256" key="4">
    <source>
        <dbReference type="SAM" id="SignalP"/>
    </source>
</evidence>
<comment type="caution">
    <text evidence="9">The sequence shown here is derived from an EMBL/GenBank/DDBJ whole genome shotgun (WGS) entry which is preliminary data.</text>
</comment>
<dbReference type="Pfam" id="PF00703">
    <property type="entry name" value="Glyco_hydro_2"/>
    <property type="match status" value="1"/>
</dbReference>
<dbReference type="SUPFAM" id="SSF51445">
    <property type="entry name" value="(Trans)glycosidases"/>
    <property type="match status" value="1"/>
</dbReference>
<organism evidence="9 10">
    <name type="scientific">Stygiobacter electus</name>
    <dbReference type="NCBI Taxonomy" id="3032292"/>
    <lineage>
        <taxon>Bacteria</taxon>
        <taxon>Pseudomonadati</taxon>
        <taxon>Ignavibacteriota</taxon>
        <taxon>Ignavibacteria</taxon>
        <taxon>Ignavibacteriales</taxon>
        <taxon>Melioribacteraceae</taxon>
        <taxon>Stygiobacter</taxon>
    </lineage>
</organism>
<evidence type="ECO:0000256" key="2">
    <source>
        <dbReference type="ARBA" id="ARBA00022801"/>
    </source>
</evidence>
<protein>
    <submittedName>
        <fullName evidence="9">Glycoside hydrolase family 2 TIM barrel-domain containing protein</fullName>
    </submittedName>
</protein>
<feature type="domain" description="Glycosyl hydrolases family 2 sugar binding" evidence="7">
    <location>
        <begin position="109"/>
        <end position="230"/>
    </location>
</feature>
<evidence type="ECO:0000256" key="3">
    <source>
        <dbReference type="ARBA" id="ARBA00023295"/>
    </source>
</evidence>
<accession>A0AAE3TDW9</accession>
<dbReference type="InterPro" id="IPR006102">
    <property type="entry name" value="Ig-like_GH2"/>
</dbReference>
<dbReference type="InterPro" id="IPR051913">
    <property type="entry name" value="GH2_Domain-Containing"/>
</dbReference>
<dbReference type="GO" id="GO:0004553">
    <property type="term" value="F:hydrolase activity, hydrolyzing O-glycosyl compounds"/>
    <property type="evidence" value="ECO:0007669"/>
    <property type="project" value="InterPro"/>
</dbReference>
<feature type="domain" description="Glycoside hydrolase family 2 immunoglobulin-like beta-sandwich" evidence="5">
    <location>
        <begin position="274"/>
        <end position="362"/>
    </location>
</feature>
<reference evidence="9" key="1">
    <citation type="submission" date="2023-03" db="EMBL/GenBank/DDBJ databases">
        <title>Stygiobacter electus gen. nov., sp. nov., facultatively anaerobic thermotolerant bacterium of the class Ignavibacteria from a well of Yessentuki mineral water deposit.</title>
        <authorList>
            <person name="Podosokorskaya O.A."/>
            <person name="Elcheninov A.G."/>
            <person name="Petrova N.F."/>
            <person name="Zavarzina D.G."/>
            <person name="Kublanov I.V."/>
            <person name="Merkel A.Y."/>
        </authorList>
    </citation>
    <scope>NUCLEOTIDE SEQUENCE</scope>
    <source>
        <strain evidence="9">09-Me</strain>
    </source>
</reference>
<sequence>MKFKLFTLLFLLISIKLISQTATLQTSFNFVDINGIKVPMQNGMPLPSFEKQNSRTIIDLSGEWKKFRFVSDDNLTLSNRDANVITAIENESVGKHLPNYDDSNWQKKNLPAVENEMNAPNDNFPEFYNDGVWYRKTFNVDAGYSNKFVKLMFYAVNYVCDVWINGKYVGYHEGGYTPFAFDVSQFLNYGSTNTIAIRVDNIAWGLRKDIIPFNNVDWFNYAGIIHDIYLEVSDKTSLTRANIIPKDINGNISTTLIINNADIAKNVFVKINIYEASINNNNIKSEYAKDLIGKEILFNGTSEKSIQLNEKSVYTIQFNNQIPNPKLWTMKNPNLYVMKVTIQKSQSDPTIIDEYYTQFGIRTVTTSKGKFLLNNKIMFLPGVARHEDHPTFGRSVPKDVIYSDLQEVKNLNALYIRTAHYPNHLYTYLIADRLGFGIMEEIPAWQWDSKEVYDIQNARKLYIQMFREMVFKDFNRPSIFMWSTSNESHWNGVERLTFNNNIKSDYRTNYDDGRLLTQSAAADNPGSSDQSQNLLDVAGWTIYFGIFYGKTGQYTGPTYSFVNSAQTNFPDKPIIDTEFGYWSSESGSTTSEQVKVFNETFNAFKFFFPYDAFGNENENGHLMGTTWWCIYDWFQNKQKKNGWQTMGLFRMDRITEKPVAGTLRTAYLPYASKEGIPVSVEKNVDAIPSEFVLYQNYPNPFNPTTIIKYSIPTGVETSYMTSLRIYDILGKEVATLVNERQPAGNYEVKFDGSNLSSGVYFYKLQSGSFVQTKKFILMK</sequence>
<dbReference type="RefSeq" id="WP_321535410.1">
    <property type="nucleotide sequence ID" value="NZ_JARGDL010000005.1"/>
</dbReference>